<sequence>MSSSLSSLGAGRTKCNARLALLFALVGLSLSIYVLIVCDFYEVTYDSTISGTTTGGRVTERPGLFNCKLYNTGIQGTYVGPRDGVDIFATLCGFLAPIIALPATVVLYSSHWKFPQWCCCCCGGGDKFRIKNIALSSCLFMGATFVQPFTILVLESKACQESHNGECRLLLNAWLSVGAAISYFLASCFNREMMMVSPAATTSSGK</sequence>
<feature type="transmembrane region" description="Helical" evidence="1">
    <location>
        <begin position="133"/>
        <end position="154"/>
    </location>
</feature>
<reference evidence="3" key="2">
    <citation type="submission" date="2021-04" db="EMBL/GenBank/DDBJ databases">
        <authorList>
            <person name="Podell S."/>
        </authorList>
    </citation>
    <scope>NUCLEOTIDE SEQUENCE</scope>
    <source>
        <strain evidence="3">Hildebrandi</strain>
    </source>
</reference>
<dbReference type="EMBL" id="JAGRRH010000005">
    <property type="protein sequence ID" value="KAG7370423.1"/>
    <property type="molecule type" value="Genomic_DNA"/>
</dbReference>
<feature type="transmembrane region" description="Helical" evidence="1">
    <location>
        <begin position="20"/>
        <end position="37"/>
    </location>
</feature>
<comment type="caution">
    <text evidence="3">The sequence shown here is derived from an EMBL/GenBank/DDBJ whole genome shotgun (WGS) entry which is preliminary data.</text>
</comment>
<keyword evidence="7" id="KW-1185">Reference proteome</keyword>
<protein>
    <submittedName>
        <fullName evidence="3">Uncharacterized protein</fullName>
    </submittedName>
</protein>
<feature type="transmembrane region" description="Helical" evidence="1">
    <location>
        <begin position="169"/>
        <end position="186"/>
    </location>
</feature>
<gene>
    <name evidence="4" type="ORF">IV203_022799</name>
    <name evidence="6" type="ORF">IV203_028169</name>
    <name evidence="2" type="ORF">IV203_028194</name>
    <name evidence="5" type="ORF">IV203_032209</name>
    <name evidence="3" type="ORF">IV203_033482</name>
</gene>
<accession>A0A9K3P9E0</accession>
<evidence type="ECO:0000313" key="5">
    <source>
        <dbReference type="EMBL" id="KAG7344678.1"/>
    </source>
</evidence>
<keyword evidence="1" id="KW-0472">Membrane</keyword>
<dbReference type="EMBL" id="JAGRRH010000109">
    <property type="protein sequence ID" value="KAG7336753.1"/>
    <property type="molecule type" value="Genomic_DNA"/>
</dbReference>
<reference evidence="3" key="1">
    <citation type="journal article" date="2021" name="Sci. Rep.">
        <title>Diploid genomic architecture of Nitzschia inconspicua, an elite biomass production diatom.</title>
        <authorList>
            <person name="Oliver A."/>
            <person name="Podell S."/>
            <person name="Pinowska A."/>
            <person name="Traller J.C."/>
            <person name="Smith S.R."/>
            <person name="McClure R."/>
            <person name="Beliaev A."/>
            <person name="Bohutskyi P."/>
            <person name="Hill E.A."/>
            <person name="Rabines A."/>
            <person name="Zheng H."/>
            <person name="Allen L.Z."/>
            <person name="Kuo A."/>
            <person name="Grigoriev I.V."/>
            <person name="Allen A.E."/>
            <person name="Hazlebeck D."/>
            <person name="Allen E.E."/>
        </authorList>
    </citation>
    <scope>NUCLEOTIDE SEQUENCE</scope>
    <source>
        <strain evidence="3">Hildebrandi</strain>
    </source>
</reference>
<evidence type="ECO:0000313" key="3">
    <source>
        <dbReference type="EMBL" id="KAG7336884.1"/>
    </source>
</evidence>
<evidence type="ECO:0000313" key="7">
    <source>
        <dbReference type="Proteomes" id="UP000693970"/>
    </source>
</evidence>
<dbReference type="EMBL" id="JAGRRH010000097">
    <property type="protein sequence ID" value="KAG7337035.1"/>
    <property type="molecule type" value="Genomic_DNA"/>
</dbReference>
<evidence type="ECO:0000313" key="2">
    <source>
        <dbReference type="EMBL" id="KAG7336753.1"/>
    </source>
</evidence>
<proteinExistence type="predicted"/>
<keyword evidence="1" id="KW-0812">Transmembrane</keyword>
<evidence type="ECO:0000313" key="4">
    <source>
        <dbReference type="EMBL" id="KAG7337035.1"/>
    </source>
</evidence>
<evidence type="ECO:0000313" key="6">
    <source>
        <dbReference type="EMBL" id="KAG7370423.1"/>
    </source>
</evidence>
<feature type="transmembrane region" description="Helical" evidence="1">
    <location>
        <begin position="87"/>
        <end position="108"/>
    </location>
</feature>
<dbReference type="AlphaFoldDB" id="A0A9K3P9E0"/>
<name>A0A9K3P9E0_9STRA</name>
<dbReference type="Proteomes" id="UP000693970">
    <property type="component" value="Unassembled WGS sequence"/>
</dbReference>
<keyword evidence="1" id="KW-1133">Transmembrane helix</keyword>
<dbReference type="EMBL" id="JAGRRH010000103">
    <property type="protein sequence ID" value="KAG7336884.1"/>
    <property type="molecule type" value="Genomic_DNA"/>
</dbReference>
<dbReference type="EMBL" id="JAGRRH010000022">
    <property type="protein sequence ID" value="KAG7344678.1"/>
    <property type="molecule type" value="Genomic_DNA"/>
</dbReference>
<organism evidence="3 7">
    <name type="scientific">Nitzschia inconspicua</name>
    <dbReference type="NCBI Taxonomy" id="303405"/>
    <lineage>
        <taxon>Eukaryota</taxon>
        <taxon>Sar</taxon>
        <taxon>Stramenopiles</taxon>
        <taxon>Ochrophyta</taxon>
        <taxon>Bacillariophyta</taxon>
        <taxon>Bacillariophyceae</taxon>
        <taxon>Bacillariophycidae</taxon>
        <taxon>Bacillariales</taxon>
        <taxon>Bacillariaceae</taxon>
        <taxon>Nitzschia</taxon>
    </lineage>
</organism>
<evidence type="ECO:0000256" key="1">
    <source>
        <dbReference type="SAM" id="Phobius"/>
    </source>
</evidence>